<dbReference type="AlphaFoldDB" id="A0A2P5DD62"/>
<dbReference type="STRING" id="63057.A0A2P5DD62"/>
<sequence length="92" mass="9637">MKNPKDTACVSTGSNLLDRKSCFSIVAAAVKDVVPDLVVDLSVLIELLPLSRISNGSLIVAVSVLPQNLVSTKPRLCVKALASNVKAKGAKH</sequence>
<dbReference type="Proteomes" id="UP000237000">
    <property type="component" value="Unassembled WGS sequence"/>
</dbReference>
<keyword evidence="2" id="KW-1185">Reference proteome</keyword>
<comment type="caution">
    <text evidence="1">The sequence shown here is derived from an EMBL/GenBank/DDBJ whole genome shotgun (WGS) entry which is preliminary data.</text>
</comment>
<dbReference type="InParanoid" id="A0A2P5DD62"/>
<organism evidence="1 2">
    <name type="scientific">Trema orientale</name>
    <name type="common">Charcoal tree</name>
    <name type="synonym">Celtis orientalis</name>
    <dbReference type="NCBI Taxonomy" id="63057"/>
    <lineage>
        <taxon>Eukaryota</taxon>
        <taxon>Viridiplantae</taxon>
        <taxon>Streptophyta</taxon>
        <taxon>Embryophyta</taxon>
        <taxon>Tracheophyta</taxon>
        <taxon>Spermatophyta</taxon>
        <taxon>Magnoliopsida</taxon>
        <taxon>eudicotyledons</taxon>
        <taxon>Gunneridae</taxon>
        <taxon>Pentapetalae</taxon>
        <taxon>rosids</taxon>
        <taxon>fabids</taxon>
        <taxon>Rosales</taxon>
        <taxon>Cannabaceae</taxon>
        <taxon>Trema</taxon>
    </lineage>
</organism>
<name>A0A2P5DD62_TREOI</name>
<accession>A0A2P5DD62</accession>
<reference evidence="2" key="1">
    <citation type="submission" date="2016-06" db="EMBL/GenBank/DDBJ databases">
        <title>Parallel loss of symbiosis genes in relatives of nitrogen-fixing non-legume Parasponia.</title>
        <authorList>
            <person name="Van Velzen R."/>
            <person name="Holmer R."/>
            <person name="Bu F."/>
            <person name="Rutten L."/>
            <person name="Van Zeijl A."/>
            <person name="Liu W."/>
            <person name="Santuari L."/>
            <person name="Cao Q."/>
            <person name="Sharma T."/>
            <person name="Shen D."/>
            <person name="Roswanjaya Y."/>
            <person name="Wardhani T."/>
            <person name="Kalhor M.S."/>
            <person name="Jansen J."/>
            <person name="Van den Hoogen J."/>
            <person name="Gungor B."/>
            <person name="Hartog M."/>
            <person name="Hontelez J."/>
            <person name="Verver J."/>
            <person name="Yang W.-C."/>
            <person name="Schijlen E."/>
            <person name="Repin R."/>
            <person name="Schilthuizen M."/>
            <person name="Schranz E."/>
            <person name="Heidstra R."/>
            <person name="Miyata K."/>
            <person name="Fedorova E."/>
            <person name="Kohlen W."/>
            <person name="Bisseling T."/>
            <person name="Smit S."/>
            <person name="Geurts R."/>
        </authorList>
    </citation>
    <scope>NUCLEOTIDE SEQUENCE [LARGE SCALE GENOMIC DNA]</scope>
    <source>
        <strain evidence="2">cv. RG33-2</strain>
    </source>
</reference>
<evidence type="ECO:0000313" key="2">
    <source>
        <dbReference type="Proteomes" id="UP000237000"/>
    </source>
</evidence>
<proteinExistence type="predicted"/>
<evidence type="ECO:0000313" key="1">
    <source>
        <dbReference type="EMBL" id="PON71231.1"/>
    </source>
</evidence>
<gene>
    <name evidence="1" type="ORF">TorRG33x02_255230</name>
</gene>
<protein>
    <submittedName>
        <fullName evidence="1">Uncharacterized protein</fullName>
    </submittedName>
</protein>
<dbReference type="EMBL" id="JXTC01000278">
    <property type="protein sequence ID" value="PON71231.1"/>
    <property type="molecule type" value="Genomic_DNA"/>
</dbReference>
<dbReference type="OrthoDB" id="367221at2759"/>